<evidence type="ECO:0000256" key="1">
    <source>
        <dbReference type="ARBA" id="ARBA00004294"/>
    </source>
</evidence>
<proteinExistence type="predicted"/>
<dbReference type="RefSeq" id="XP_001240919.1">
    <property type="nucleotide sequence ID" value="XM_001240918.2"/>
</dbReference>
<dbReference type="PANTHER" id="PTHR12289:SF41">
    <property type="entry name" value="FAILED AXON CONNECTIONS-RELATED"/>
    <property type="match status" value="1"/>
</dbReference>
<dbReference type="PANTHER" id="PTHR12289">
    <property type="entry name" value="METAXIN RELATED"/>
    <property type="match status" value="1"/>
</dbReference>
<keyword evidence="6" id="KW-0472">Membrane</keyword>
<protein>
    <submittedName>
        <fullName evidence="10">Mitochondrial import receptor subunit</fullName>
    </submittedName>
</protein>
<accession>A0A0E1RV96</accession>
<dbReference type="GeneID" id="4559214"/>
<feature type="domain" description="Mitochondrial outer membrane transport complex Sam37/metaxin N-terminal" evidence="8">
    <location>
        <begin position="21"/>
        <end position="149"/>
    </location>
</feature>
<dbReference type="Proteomes" id="UP000001261">
    <property type="component" value="Unassembled WGS sequence"/>
</dbReference>
<evidence type="ECO:0000256" key="3">
    <source>
        <dbReference type="ARBA" id="ARBA00022787"/>
    </source>
</evidence>
<evidence type="ECO:0000256" key="7">
    <source>
        <dbReference type="SAM" id="MobiDB-lite"/>
    </source>
</evidence>
<gene>
    <name evidence="10" type="ORF">CIMG_08082</name>
</gene>
<reference evidence="11" key="2">
    <citation type="journal article" date="2010" name="Genome Res.">
        <title>Population genomic sequencing of Coccidioides fungi reveals recent hybridization and transposon control.</title>
        <authorList>
            <person name="Neafsey D.E."/>
            <person name="Barker B.M."/>
            <person name="Sharpton T.J."/>
            <person name="Stajich J.E."/>
            <person name="Park D.J."/>
            <person name="Whiston E."/>
            <person name="Hung C.-Y."/>
            <person name="McMahan C."/>
            <person name="White J."/>
            <person name="Sykes S."/>
            <person name="Heiman D."/>
            <person name="Young S."/>
            <person name="Zeng Q."/>
            <person name="Abouelleil A."/>
            <person name="Aftuck L."/>
            <person name="Bessette D."/>
            <person name="Brown A."/>
            <person name="FitzGerald M."/>
            <person name="Lui A."/>
            <person name="Macdonald J.P."/>
            <person name="Priest M."/>
            <person name="Orbach M.J."/>
            <person name="Galgiani J.N."/>
            <person name="Kirkland T.N."/>
            <person name="Cole G.T."/>
            <person name="Birren B.W."/>
            <person name="Henn M.R."/>
            <person name="Taylor J.W."/>
            <person name="Rounsley S.D."/>
        </authorList>
    </citation>
    <scope>GENOME REANNOTATION</scope>
    <source>
        <strain evidence="11">RS</strain>
    </source>
</reference>
<keyword evidence="3" id="KW-1000">Mitochondrion outer membrane</keyword>
<comment type="subcellular location">
    <subcellularLocation>
        <location evidence="1">Mitochondrion outer membrane</location>
    </subcellularLocation>
</comment>
<evidence type="ECO:0000313" key="11">
    <source>
        <dbReference type="Proteomes" id="UP000001261"/>
    </source>
</evidence>
<dbReference type="CDD" id="cd03078">
    <property type="entry name" value="GST_N_Metaxin1_like"/>
    <property type="match status" value="1"/>
</dbReference>
<dbReference type="Pfam" id="PF10568">
    <property type="entry name" value="Tom37"/>
    <property type="match status" value="1"/>
</dbReference>
<dbReference type="AlphaFoldDB" id="A0A0E1RV96"/>
<dbReference type="InParanoid" id="A0A0E1RV96"/>
<evidence type="ECO:0000256" key="4">
    <source>
        <dbReference type="ARBA" id="ARBA00022927"/>
    </source>
</evidence>
<evidence type="ECO:0000259" key="8">
    <source>
        <dbReference type="Pfam" id="PF10568"/>
    </source>
</evidence>
<feature type="domain" description="Metaxin glutathione S-transferase" evidence="9">
    <location>
        <begin position="223"/>
        <end position="282"/>
    </location>
</feature>
<dbReference type="InterPro" id="IPR050931">
    <property type="entry name" value="Mito_Protein_Transport_Metaxin"/>
</dbReference>
<keyword evidence="11" id="KW-1185">Reference proteome</keyword>
<keyword evidence="2" id="KW-0813">Transport</keyword>
<keyword evidence="5" id="KW-0496">Mitochondrion</keyword>
<dbReference type="Pfam" id="PF17171">
    <property type="entry name" value="GST_C_6"/>
    <property type="match status" value="1"/>
</dbReference>
<evidence type="ECO:0000256" key="2">
    <source>
        <dbReference type="ARBA" id="ARBA00022448"/>
    </source>
</evidence>
<keyword evidence="10" id="KW-0675">Receptor</keyword>
<evidence type="ECO:0000259" key="9">
    <source>
        <dbReference type="Pfam" id="PF17171"/>
    </source>
</evidence>
<evidence type="ECO:0000256" key="6">
    <source>
        <dbReference type="ARBA" id="ARBA00023136"/>
    </source>
</evidence>
<name>A0A0E1RV96_COCIM</name>
<dbReference type="GO" id="GO:0015031">
    <property type="term" value="P:protein transport"/>
    <property type="evidence" value="ECO:0007669"/>
    <property type="project" value="UniProtKB-KW"/>
</dbReference>
<dbReference type="EMBL" id="GG704913">
    <property type="protein sequence ID" value="EAS29336.1"/>
    <property type="molecule type" value="Genomic_DNA"/>
</dbReference>
<evidence type="ECO:0000313" key="10">
    <source>
        <dbReference type="EMBL" id="EAS29336.1"/>
    </source>
</evidence>
<reference evidence="11" key="1">
    <citation type="journal article" date="2009" name="Genome Res.">
        <title>Comparative genomic analyses of the human fungal pathogens Coccidioides and their relatives.</title>
        <authorList>
            <person name="Sharpton T.J."/>
            <person name="Stajich J.E."/>
            <person name="Rounsley S.D."/>
            <person name="Gardner M.J."/>
            <person name="Wortman J.R."/>
            <person name="Jordar V.S."/>
            <person name="Maiti R."/>
            <person name="Kodira C.D."/>
            <person name="Neafsey D.E."/>
            <person name="Zeng Q."/>
            <person name="Hung C.-Y."/>
            <person name="McMahan C."/>
            <person name="Muszewska A."/>
            <person name="Grynberg M."/>
            <person name="Mandel M.A."/>
            <person name="Kellner E.M."/>
            <person name="Barker B.M."/>
            <person name="Galgiani J.N."/>
            <person name="Orbach M.J."/>
            <person name="Kirkland T.N."/>
            <person name="Cole G.T."/>
            <person name="Henn M.R."/>
            <person name="Birren B.W."/>
            <person name="Taylor J.W."/>
        </authorList>
    </citation>
    <scope>NUCLEOTIDE SEQUENCE [LARGE SCALE GENOMIC DNA]</scope>
    <source>
        <strain evidence="11">RS</strain>
    </source>
</reference>
<dbReference type="InterPro" id="IPR019564">
    <property type="entry name" value="Sam37/metaxin_N"/>
</dbReference>
<organism evidence="10 11">
    <name type="scientific">Coccidioides immitis (strain RS)</name>
    <name type="common">Valley fever fungus</name>
    <dbReference type="NCBI Taxonomy" id="246410"/>
    <lineage>
        <taxon>Eukaryota</taxon>
        <taxon>Fungi</taxon>
        <taxon>Dikarya</taxon>
        <taxon>Ascomycota</taxon>
        <taxon>Pezizomycotina</taxon>
        <taxon>Eurotiomycetes</taxon>
        <taxon>Eurotiomycetidae</taxon>
        <taxon>Onygenales</taxon>
        <taxon>Onygenaceae</taxon>
        <taxon>Coccidioides</taxon>
    </lineage>
</organism>
<sequence length="444" mass="48078">MVLELHTWGPAFGLPSIDAQCLATIAYFALALPTNGSPEWVLVPDSDPKIVPTNELPAVWTGSRWISGFRNIVAFLKQYSDGEWDLDRWMGPGEQADCVAFSSFLELHGQSLIDLSLYVSSDNYTSVTSPAYGTLLQWPNQWIIPPQVRSQAKARTEHLGLSSLDLDAVEEERQQGRDINSVAAGQIPRSLATRPRQTVSGLLGKPSQKSRIRLEGLTASFVEPLQEMLEKKGYLLSDNIPSSLDCLALGYLSLAMVPELPFPWLKDDIQAQAPRLGAYVKKLGARCFGGSVDAAAVLSGIQAGTGSRLPWQIPERISLGGIGLRIFEGIADSIPVVKDIRLSRRLKQMGQDRSLESEEVLALADGYKREALTSAATVALGLGMFMFYLFTAGPLQVSFATEDDHSSSSAENEEAGGDDSEEKGEKGSSGKPFDLGEVGSMLGL</sequence>
<keyword evidence="4" id="KW-0653">Protein transport</keyword>
<dbReference type="VEuPathDB" id="FungiDB:CIMG_08082"/>
<feature type="compositionally biased region" description="Acidic residues" evidence="7">
    <location>
        <begin position="411"/>
        <end position="422"/>
    </location>
</feature>
<dbReference type="KEGG" id="cim:CIMG_08082"/>
<dbReference type="InterPro" id="IPR033468">
    <property type="entry name" value="Metaxin_GST"/>
</dbReference>
<feature type="region of interest" description="Disordered" evidence="7">
    <location>
        <begin position="401"/>
        <end position="444"/>
    </location>
</feature>
<dbReference type="OMA" id="GYMVHVG"/>
<dbReference type="GO" id="GO:0001401">
    <property type="term" value="C:SAM complex"/>
    <property type="evidence" value="ECO:0007669"/>
    <property type="project" value="InterPro"/>
</dbReference>
<dbReference type="GO" id="GO:0007005">
    <property type="term" value="P:mitochondrion organization"/>
    <property type="evidence" value="ECO:0007669"/>
    <property type="project" value="TreeGrafter"/>
</dbReference>
<dbReference type="STRING" id="246410.A0A0E1RV96"/>
<dbReference type="OrthoDB" id="5835136at2759"/>
<evidence type="ECO:0000256" key="5">
    <source>
        <dbReference type="ARBA" id="ARBA00023128"/>
    </source>
</evidence>